<evidence type="ECO:0000256" key="6">
    <source>
        <dbReference type="ARBA" id="ARBA00023212"/>
    </source>
</evidence>
<dbReference type="GO" id="GO:0010591">
    <property type="term" value="P:regulation of lamellipodium assembly"/>
    <property type="evidence" value="ECO:0007669"/>
    <property type="project" value="TreeGrafter"/>
</dbReference>
<evidence type="ECO:0000256" key="5">
    <source>
        <dbReference type="ARBA" id="ARBA00023203"/>
    </source>
</evidence>
<evidence type="ECO:0000313" key="10">
    <source>
        <dbReference type="Proteomes" id="UP001497623"/>
    </source>
</evidence>
<keyword evidence="5" id="KW-0009">Actin-binding</keyword>
<dbReference type="FunFam" id="3.40.20.10:FF:000042">
    <property type="entry name" value="Actin depolymerizing protein"/>
    <property type="match status" value="1"/>
</dbReference>
<keyword evidence="3" id="KW-0963">Cytoplasm</keyword>
<dbReference type="Pfam" id="PF00241">
    <property type="entry name" value="Cofilin_ADF"/>
    <property type="match status" value="1"/>
</dbReference>
<dbReference type="InterPro" id="IPR028458">
    <property type="entry name" value="Twinfilin"/>
</dbReference>
<dbReference type="CDD" id="cd11285">
    <property type="entry name" value="ADF_Twf-N_like"/>
    <property type="match status" value="1"/>
</dbReference>
<dbReference type="SMART" id="SM00102">
    <property type="entry name" value="ADF"/>
    <property type="match status" value="1"/>
</dbReference>
<comment type="subunit">
    <text evidence="7">Interacts with G-actin; ADP-actin form.</text>
</comment>
<evidence type="ECO:0000256" key="2">
    <source>
        <dbReference type="ARBA" id="ARBA00009557"/>
    </source>
</evidence>
<protein>
    <recommendedName>
        <fullName evidence="8">ADF-H domain-containing protein</fullName>
    </recommendedName>
</protein>
<dbReference type="AlphaFoldDB" id="A0AAV2SIA4"/>
<evidence type="ECO:0000256" key="3">
    <source>
        <dbReference type="ARBA" id="ARBA00022490"/>
    </source>
</evidence>
<gene>
    <name evidence="9" type="ORF">MNOR_LOCUS37028</name>
</gene>
<dbReference type="Proteomes" id="UP001497623">
    <property type="component" value="Unassembled WGS sequence"/>
</dbReference>
<accession>A0AAV2SIA4</accession>
<comment type="subcellular location">
    <subcellularLocation>
        <location evidence="1">Cytoplasm</location>
        <location evidence="1">Cytoskeleton</location>
    </subcellularLocation>
</comment>
<reference evidence="9 10" key="1">
    <citation type="submission" date="2024-05" db="EMBL/GenBank/DDBJ databases">
        <authorList>
            <person name="Wallberg A."/>
        </authorList>
    </citation>
    <scope>NUCLEOTIDE SEQUENCE [LARGE SCALE GENOMIC DNA]</scope>
</reference>
<dbReference type="InterPro" id="IPR029006">
    <property type="entry name" value="ADF-H/Gelsolin-like_dom_sf"/>
</dbReference>
<dbReference type="GO" id="GO:0005884">
    <property type="term" value="C:actin filament"/>
    <property type="evidence" value="ECO:0007669"/>
    <property type="project" value="TreeGrafter"/>
</dbReference>
<dbReference type="InterPro" id="IPR002108">
    <property type="entry name" value="ADF-H"/>
</dbReference>
<dbReference type="GO" id="GO:0010976">
    <property type="term" value="P:positive regulation of neuron projection development"/>
    <property type="evidence" value="ECO:0007669"/>
    <property type="project" value="TreeGrafter"/>
</dbReference>
<dbReference type="GO" id="GO:0003785">
    <property type="term" value="F:actin monomer binding"/>
    <property type="evidence" value="ECO:0007669"/>
    <property type="project" value="TreeGrafter"/>
</dbReference>
<keyword evidence="6" id="KW-0206">Cytoskeleton</keyword>
<comment type="caution">
    <text evidence="9">The sequence shown here is derived from an EMBL/GenBank/DDBJ whole genome shotgun (WGS) entry which is preliminary data.</text>
</comment>
<dbReference type="PANTHER" id="PTHR13759">
    <property type="entry name" value="TWINFILIN"/>
    <property type="match status" value="1"/>
</dbReference>
<dbReference type="EMBL" id="CAXKWB010071587">
    <property type="protein sequence ID" value="CAL4195255.1"/>
    <property type="molecule type" value="Genomic_DNA"/>
</dbReference>
<dbReference type="PROSITE" id="PS51263">
    <property type="entry name" value="ADF_H"/>
    <property type="match status" value="1"/>
</dbReference>
<evidence type="ECO:0000256" key="7">
    <source>
        <dbReference type="ARBA" id="ARBA00038532"/>
    </source>
</evidence>
<dbReference type="SUPFAM" id="SSF55753">
    <property type="entry name" value="Actin depolymerizing proteins"/>
    <property type="match status" value="1"/>
</dbReference>
<evidence type="ECO:0000259" key="8">
    <source>
        <dbReference type="PROSITE" id="PS51263"/>
    </source>
</evidence>
<dbReference type="GO" id="GO:0030042">
    <property type="term" value="P:actin filament depolymerization"/>
    <property type="evidence" value="ECO:0007669"/>
    <property type="project" value="TreeGrafter"/>
</dbReference>
<comment type="similarity">
    <text evidence="2">Belongs to the actin-binding proteins ADF family. Twinfilin subfamily.</text>
</comment>
<organism evidence="9 10">
    <name type="scientific">Meganyctiphanes norvegica</name>
    <name type="common">Northern krill</name>
    <name type="synonym">Thysanopoda norvegica</name>
    <dbReference type="NCBI Taxonomy" id="48144"/>
    <lineage>
        <taxon>Eukaryota</taxon>
        <taxon>Metazoa</taxon>
        <taxon>Ecdysozoa</taxon>
        <taxon>Arthropoda</taxon>
        <taxon>Crustacea</taxon>
        <taxon>Multicrustacea</taxon>
        <taxon>Malacostraca</taxon>
        <taxon>Eumalacostraca</taxon>
        <taxon>Eucarida</taxon>
        <taxon>Euphausiacea</taxon>
        <taxon>Euphausiidae</taxon>
        <taxon>Meganyctiphanes</taxon>
    </lineage>
</organism>
<dbReference type="Gene3D" id="3.40.20.10">
    <property type="entry name" value="Severin"/>
    <property type="match status" value="1"/>
</dbReference>
<dbReference type="GO" id="GO:0030016">
    <property type="term" value="C:myofibril"/>
    <property type="evidence" value="ECO:0007669"/>
    <property type="project" value="TreeGrafter"/>
</dbReference>
<sequence length="270" mass="30818">MSHQTGIRANDELLRFFGSCRNGNIRTFTMTIETEELKLGESFPAKGKWEDEYDLQVVPLLQEKQPCYIMFRLDSNAHGGFEWILLCWSPDDSPIRQKMLYASTKASFKKEFGATQISDEVFGSIVYQADLKILRENEAKNEKNVPRSNPEEERAEIKSLETGVDISVDSKQQTLAGVAFPMVRDALEAIKKFAKGDYQYLRLRIVLCYDQITLNVTGIFGCYVSSGFLGSHCKNVSFIFDFAYSDCTERCIFLIICPLTVCLFKEAIFY</sequence>
<dbReference type="GO" id="GO:0051016">
    <property type="term" value="P:barbed-end actin filament capping"/>
    <property type="evidence" value="ECO:0007669"/>
    <property type="project" value="TreeGrafter"/>
</dbReference>
<feature type="domain" description="ADF-H" evidence="8">
    <location>
        <begin position="4"/>
        <end position="139"/>
    </location>
</feature>
<dbReference type="GO" id="GO:0051015">
    <property type="term" value="F:actin filament binding"/>
    <property type="evidence" value="ECO:0007669"/>
    <property type="project" value="TreeGrafter"/>
</dbReference>
<name>A0AAV2SIA4_MEGNR</name>
<evidence type="ECO:0000256" key="1">
    <source>
        <dbReference type="ARBA" id="ARBA00004245"/>
    </source>
</evidence>
<keyword evidence="10" id="KW-1185">Reference proteome</keyword>
<proteinExistence type="inferred from homology"/>
<evidence type="ECO:0000256" key="4">
    <source>
        <dbReference type="ARBA" id="ARBA00022737"/>
    </source>
</evidence>
<keyword evidence="4" id="KW-0677">Repeat</keyword>
<evidence type="ECO:0000313" key="9">
    <source>
        <dbReference type="EMBL" id="CAL4195255.1"/>
    </source>
</evidence>
<dbReference type="PANTHER" id="PTHR13759:SF1">
    <property type="entry name" value="TWINFILIN"/>
    <property type="match status" value="1"/>
</dbReference>
<feature type="non-terminal residue" evidence="9">
    <location>
        <position position="270"/>
    </location>
</feature>